<dbReference type="VEuPathDB" id="FungiDB:HMPREF1544_12067"/>
<dbReference type="STRING" id="1220926.S2IU91"/>
<feature type="region of interest" description="Disordered" evidence="1">
    <location>
        <begin position="279"/>
        <end position="372"/>
    </location>
</feature>
<evidence type="ECO:0000256" key="1">
    <source>
        <dbReference type="SAM" id="MobiDB-lite"/>
    </source>
</evidence>
<sequence>MVELALELLEKPEFQNQVKNIIENGDTSTLTASQIRNELEVHYGLEKDALKQKPYKKTISEIIDKVYTALREQQDLQQHTPATTDSSREASPVKPSPQKRKAASPDRDTEQIVKKKVKVESDNEDEEDIKPKRYTQKKKLSRKVVSDSEEEGDEKDSVKSQDEEMNDASDGKEEDDDDEADENDFSTPPPSSKKTTKKSTKSSAATTKDEEPVKRLKQFINKCGVRKVWAKELKDCGDTASQIRKLQSILEELGVRGKPTLEKCEAVKKERELKAELDSLDTSLIINESGRRTRTRNSAQSRPSYAVDASSSSEEEEEEAATGQSQESADEDTGNKANEKETEAANDDANEESEDEESSGDEFKGDESDEDA</sequence>
<dbReference type="InterPro" id="IPR037647">
    <property type="entry name" value="HIRIP3"/>
</dbReference>
<dbReference type="InterPro" id="IPR014876">
    <property type="entry name" value="DEK_C"/>
</dbReference>
<dbReference type="OMA" id="CGIRKIW"/>
<protein>
    <recommendedName>
        <fullName evidence="2">DEK-C domain-containing protein</fullName>
    </recommendedName>
</protein>
<dbReference type="EMBL" id="KE124195">
    <property type="protein sequence ID" value="EPB81226.1"/>
    <property type="molecule type" value="Genomic_DNA"/>
</dbReference>
<organism evidence="3 4">
    <name type="scientific">Mucor circinelloides f. circinelloides (strain 1006PhL)</name>
    <name type="common">Mucormycosis agent</name>
    <name type="synonym">Calyptromyces circinelloides</name>
    <dbReference type="NCBI Taxonomy" id="1220926"/>
    <lineage>
        <taxon>Eukaryota</taxon>
        <taxon>Fungi</taxon>
        <taxon>Fungi incertae sedis</taxon>
        <taxon>Mucoromycota</taxon>
        <taxon>Mucoromycotina</taxon>
        <taxon>Mucoromycetes</taxon>
        <taxon>Mucorales</taxon>
        <taxon>Mucorineae</taxon>
        <taxon>Mucoraceae</taxon>
        <taxon>Mucor</taxon>
    </lineage>
</organism>
<feature type="compositionally biased region" description="Basic and acidic residues" evidence="1">
    <location>
        <begin position="103"/>
        <end position="121"/>
    </location>
</feature>
<reference evidence="4" key="1">
    <citation type="submission" date="2013-05" db="EMBL/GenBank/DDBJ databases">
        <title>The Genome sequence of Mucor circinelloides f. circinelloides 1006PhL.</title>
        <authorList>
            <consortium name="The Broad Institute Genomics Platform"/>
            <person name="Cuomo C."/>
            <person name="Earl A."/>
            <person name="Findley K."/>
            <person name="Lee S.C."/>
            <person name="Walker B."/>
            <person name="Young S."/>
            <person name="Zeng Q."/>
            <person name="Gargeya S."/>
            <person name="Fitzgerald M."/>
            <person name="Haas B."/>
            <person name="Abouelleil A."/>
            <person name="Allen A.W."/>
            <person name="Alvarado L."/>
            <person name="Arachchi H.M."/>
            <person name="Berlin A.M."/>
            <person name="Chapman S.B."/>
            <person name="Gainer-Dewar J."/>
            <person name="Goldberg J."/>
            <person name="Griggs A."/>
            <person name="Gujja S."/>
            <person name="Hansen M."/>
            <person name="Howarth C."/>
            <person name="Imamovic A."/>
            <person name="Ireland A."/>
            <person name="Larimer J."/>
            <person name="McCowan C."/>
            <person name="Murphy C."/>
            <person name="Pearson M."/>
            <person name="Poon T.W."/>
            <person name="Priest M."/>
            <person name="Roberts A."/>
            <person name="Saif S."/>
            <person name="Shea T."/>
            <person name="Sisk P."/>
            <person name="Sykes S."/>
            <person name="Wortman J."/>
            <person name="Nusbaum C."/>
            <person name="Birren B."/>
        </authorList>
    </citation>
    <scope>NUCLEOTIDE SEQUENCE [LARGE SCALE GENOMIC DNA]</scope>
    <source>
        <strain evidence="4">1006PhL</strain>
    </source>
</reference>
<dbReference type="InParanoid" id="S2IU91"/>
<name>S2IU91_MUCC1</name>
<evidence type="ECO:0000313" key="4">
    <source>
        <dbReference type="Proteomes" id="UP000014254"/>
    </source>
</evidence>
<proteinExistence type="predicted"/>
<dbReference type="PROSITE" id="PS51998">
    <property type="entry name" value="DEK_C"/>
    <property type="match status" value="1"/>
</dbReference>
<gene>
    <name evidence="3" type="ORF">HMPREF1544_12067</name>
</gene>
<dbReference type="PANTHER" id="PTHR15410">
    <property type="entry name" value="HIRA-INTERACTING PROTEIN 3"/>
    <property type="match status" value="1"/>
</dbReference>
<dbReference type="AlphaFoldDB" id="S2IU91"/>
<feature type="compositionally biased region" description="Acidic residues" evidence="1">
    <location>
        <begin position="163"/>
        <end position="184"/>
    </location>
</feature>
<dbReference type="Proteomes" id="UP000014254">
    <property type="component" value="Unassembled WGS sequence"/>
</dbReference>
<feature type="compositionally biased region" description="Acidic residues" evidence="1">
    <location>
        <begin position="344"/>
        <end position="360"/>
    </location>
</feature>
<dbReference type="OrthoDB" id="552755at2759"/>
<evidence type="ECO:0000313" key="3">
    <source>
        <dbReference type="EMBL" id="EPB81226.1"/>
    </source>
</evidence>
<keyword evidence="4" id="KW-1185">Reference proteome</keyword>
<evidence type="ECO:0000259" key="2">
    <source>
        <dbReference type="PROSITE" id="PS51998"/>
    </source>
</evidence>
<feature type="compositionally biased region" description="Polar residues" evidence="1">
    <location>
        <begin position="75"/>
        <end position="85"/>
    </location>
</feature>
<feature type="compositionally biased region" description="Basic and acidic residues" evidence="1">
    <location>
        <begin position="333"/>
        <end position="343"/>
    </location>
</feature>
<dbReference type="PANTHER" id="PTHR15410:SF2">
    <property type="entry name" value="HIRA-INTERACTING PROTEIN 3"/>
    <property type="match status" value="1"/>
</dbReference>
<dbReference type="eggNOG" id="ENOG502S7DM">
    <property type="taxonomic scope" value="Eukaryota"/>
</dbReference>
<feature type="compositionally biased region" description="Basic residues" evidence="1">
    <location>
        <begin position="132"/>
        <end position="142"/>
    </location>
</feature>
<dbReference type="GO" id="GO:0005634">
    <property type="term" value="C:nucleus"/>
    <property type="evidence" value="ECO:0007669"/>
    <property type="project" value="TreeGrafter"/>
</dbReference>
<feature type="domain" description="DEK-C" evidence="2">
    <location>
        <begin position="8"/>
        <end position="68"/>
    </location>
</feature>
<accession>S2IU91</accession>
<feature type="region of interest" description="Disordered" evidence="1">
    <location>
        <begin position="75"/>
        <end position="214"/>
    </location>
</feature>